<evidence type="ECO:0000256" key="1">
    <source>
        <dbReference type="ARBA" id="ARBA00009095"/>
    </source>
</evidence>
<reference evidence="4" key="1">
    <citation type="submission" date="2024-02" db="EMBL/GenBank/DDBJ databases">
        <authorList>
            <consortium name="ELIXIR-Norway"/>
            <consortium name="Elixir Norway"/>
        </authorList>
    </citation>
    <scope>NUCLEOTIDE SEQUENCE</scope>
</reference>
<dbReference type="PANTHER" id="PTHR15160">
    <property type="entry name" value="VON HIPPEL-LINDAU PROTEIN"/>
    <property type="match status" value="1"/>
</dbReference>
<dbReference type="Pfam" id="PF02577">
    <property type="entry name" value="BFN_dom"/>
    <property type="match status" value="1"/>
</dbReference>
<organism evidence="4 5">
    <name type="scientific">Sphagnum troendelagicum</name>
    <dbReference type="NCBI Taxonomy" id="128251"/>
    <lineage>
        <taxon>Eukaryota</taxon>
        <taxon>Viridiplantae</taxon>
        <taxon>Streptophyta</taxon>
        <taxon>Embryophyta</taxon>
        <taxon>Bryophyta</taxon>
        <taxon>Sphagnophytina</taxon>
        <taxon>Sphagnopsida</taxon>
        <taxon>Sphagnales</taxon>
        <taxon>Sphagnaceae</taxon>
        <taxon>Sphagnum</taxon>
    </lineage>
</organism>
<comment type="function">
    <text evidence="2">Bifunctional nuclease with both RNase and DNase activities. Involved in basal defense response. Participates in abscisic acid-derived callose deposition following infection by a necrotrophic pathogen.</text>
</comment>
<dbReference type="InterPro" id="IPR003729">
    <property type="entry name" value="Bi_nuclease_dom"/>
</dbReference>
<name>A0ABP0THZ0_9BRYO</name>
<comment type="similarity">
    <text evidence="1">Belongs to the bifunctional nuclease family.</text>
</comment>
<gene>
    <name evidence="4" type="ORF">CSSPTR1EN2_LOCUS3709</name>
</gene>
<proteinExistence type="inferred from homology"/>
<dbReference type="EMBL" id="OZ019903">
    <property type="protein sequence ID" value="CAK9196907.1"/>
    <property type="molecule type" value="Genomic_DNA"/>
</dbReference>
<accession>A0ABP0THZ0</accession>
<evidence type="ECO:0000313" key="5">
    <source>
        <dbReference type="Proteomes" id="UP001497512"/>
    </source>
</evidence>
<protein>
    <recommendedName>
        <fullName evidence="3">BFN domain-containing protein</fullName>
    </recommendedName>
</protein>
<dbReference type="PROSITE" id="PS51658">
    <property type="entry name" value="BFN"/>
    <property type="match status" value="1"/>
</dbReference>
<dbReference type="Gene3D" id="3.10.690.10">
    <property type="entry name" value="Bifunctional nuclease domain"/>
    <property type="match status" value="1"/>
</dbReference>
<dbReference type="InterPro" id="IPR036104">
    <property type="entry name" value="BFN_sf"/>
</dbReference>
<feature type="domain" description="BFN" evidence="3">
    <location>
        <begin position="157"/>
        <end position="307"/>
    </location>
</feature>
<dbReference type="PANTHER" id="PTHR15160:SF3">
    <property type="entry name" value="BIFUNCTIONAL NUCLEASE 1"/>
    <property type="match status" value="1"/>
</dbReference>
<evidence type="ECO:0000259" key="3">
    <source>
        <dbReference type="PROSITE" id="PS51658"/>
    </source>
</evidence>
<evidence type="ECO:0000256" key="2">
    <source>
        <dbReference type="ARBA" id="ARBA00025428"/>
    </source>
</evidence>
<keyword evidence="5" id="KW-1185">Reference proteome</keyword>
<sequence>MAAAVAAAVSLTHNHTNCTGLYQNFAVTARSSARNSLPLPRPKRVAKLGIQGGGRFAGFNILPGSSTVFPSAACSRNNSNGESKLILSTGVVCNLMSFDNAGSTSADDDSDDADAASSVFSENDEDYVDCSILEALEVKSGPEGFLIKMRDGCYVKCVHNKLEDRGSFKLPDYAPQPAIVLQTNDGSNLLLPIIVLQLPCTMLLEAVREFHVARPTVYQVMRDMLQLMGYKATLVRVTKRVHEAYYARVYLMKESEEEEEAQQADQESQATTVSLDLRPSDAINLAVRCQIPIQVNRQLAIGDGVRIVTELERLPAPAAVRSLHQRSSSSAAASVSYSLNDLDRPAETEGECQSEALEFDLLRSMFIAAVEERYIDAAKLRDELADLRSKNRTQTQT</sequence>
<evidence type="ECO:0000313" key="4">
    <source>
        <dbReference type="EMBL" id="CAK9196907.1"/>
    </source>
</evidence>
<dbReference type="SUPFAM" id="SSF103256">
    <property type="entry name" value="Hypothetical protein TM0160"/>
    <property type="match status" value="1"/>
</dbReference>
<dbReference type="Proteomes" id="UP001497512">
    <property type="component" value="Chromosome 11"/>
</dbReference>